<feature type="region of interest" description="Disordered" evidence="1">
    <location>
        <begin position="1"/>
        <end position="22"/>
    </location>
</feature>
<proteinExistence type="predicted"/>
<organism evidence="2 3">
    <name type="scientific">Apostasia shenzhenica</name>
    <dbReference type="NCBI Taxonomy" id="1088818"/>
    <lineage>
        <taxon>Eukaryota</taxon>
        <taxon>Viridiplantae</taxon>
        <taxon>Streptophyta</taxon>
        <taxon>Embryophyta</taxon>
        <taxon>Tracheophyta</taxon>
        <taxon>Spermatophyta</taxon>
        <taxon>Magnoliopsida</taxon>
        <taxon>Liliopsida</taxon>
        <taxon>Asparagales</taxon>
        <taxon>Orchidaceae</taxon>
        <taxon>Apostasioideae</taxon>
        <taxon>Apostasia</taxon>
    </lineage>
</organism>
<evidence type="ECO:0000256" key="1">
    <source>
        <dbReference type="SAM" id="MobiDB-lite"/>
    </source>
</evidence>
<gene>
    <name evidence="2" type="ORF">AXF42_Ash017622</name>
</gene>
<accession>A0A2I0A5C8</accession>
<sequence>MAHVAPSDWVPNGAPSEPNNFSRERVMPSLMLPLDSASHLFVRGQIFVYHERDGNSQKQHQSIIKNCFCFFAVHNFIHFFFV</sequence>
<reference evidence="2 3" key="1">
    <citation type="journal article" date="2017" name="Nature">
        <title>The Apostasia genome and the evolution of orchids.</title>
        <authorList>
            <person name="Zhang G.Q."/>
            <person name="Liu K.W."/>
            <person name="Li Z."/>
            <person name="Lohaus R."/>
            <person name="Hsiao Y.Y."/>
            <person name="Niu S.C."/>
            <person name="Wang J.Y."/>
            <person name="Lin Y.C."/>
            <person name="Xu Q."/>
            <person name="Chen L.J."/>
            <person name="Yoshida K."/>
            <person name="Fujiwara S."/>
            <person name="Wang Z.W."/>
            <person name="Zhang Y.Q."/>
            <person name="Mitsuda N."/>
            <person name="Wang M."/>
            <person name="Liu G.H."/>
            <person name="Pecoraro L."/>
            <person name="Huang H.X."/>
            <person name="Xiao X.J."/>
            <person name="Lin M."/>
            <person name="Wu X.Y."/>
            <person name="Wu W.L."/>
            <person name="Chen Y.Y."/>
            <person name="Chang S.B."/>
            <person name="Sakamoto S."/>
            <person name="Ohme-Takagi M."/>
            <person name="Yagi M."/>
            <person name="Zeng S.J."/>
            <person name="Shen C.Y."/>
            <person name="Yeh C.M."/>
            <person name="Luo Y.B."/>
            <person name="Tsai W.C."/>
            <person name="Van de Peer Y."/>
            <person name="Liu Z.J."/>
        </authorList>
    </citation>
    <scope>NUCLEOTIDE SEQUENCE [LARGE SCALE GENOMIC DNA]</scope>
    <source>
        <strain evidence="3">cv. Shenzhen</strain>
        <tissue evidence="2">Stem</tissue>
    </source>
</reference>
<keyword evidence="3" id="KW-1185">Reference proteome</keyword>
<protein>
    <submittedName>
        <fullName evidence="2">Uncharacterized protein</fullName>
    </submittedName>
</protein>
<name>A0A2I0A5C8_9ASPA</name>
<dbReference type="EMBL" id="KZ452018">
    <property type="protein sequence ID" value="PKA50743.1"/>
    <property type="molecule type" value="Genomic_DNA"/>
</dbReference>
<evidence type="ECO:0000313" key="2">
    <source>
        <dbReference type="EMBL" id="PKA50743.1"/>
    </source>
</evidence>
<dbReference type="Proteomes" id="UP000236161">
    <property type="component" value="Unassembled WGS sequence"/>
</dbReference>
<evidence type="ECO:0000313" key="3">
    <source>
        <dbReference type="Proteomes" id="UP000236161"/>
    </source>
</evidence>
<dbReference type="AlphaFoldDB" id="A0A2I0A5C8"/>